<dbReference type="EMBL" id="CP126981">
    <property type="protein sequence ID" value="WIM87669.1"/>
    <property type="molecule type" value="Genomic_DNA"/>
</dbReference>
<sequence>MHARPAAWEDRSRPLRVLEIVCAASWIAMSGAGCTLLNPFAWRSDPRDHPAHPLTDEQTLAQVVEPAKQIDNAAHLDGVSGGASLTSCNDQGDPPYQGRVTMSFLIHGEPDVYFRNVADAMAASGWNRGDPPGQHSFGTTLNKDGVVANIGFVPSNHDYGQILIYGECRNTTNHRDDRSGGDTDITGQLPQH</sequence>
<evidence type="ECO:0000256" key="2">
    <source>
        <dbReference type="SAM" id="Phobius"/>
    </source>
</evidence>
<accession>A0ABY8W1K1</accession>
<organism evidence="3 4">
    <name type="scientific">Candidatus Mycobacterium wuenschmannii</name>
    <dbReference type="NCBI Taxonomy" id="3027808"/>
    <lineage>
        <taxon>Bacteria</taxon>
        <taxon>Bacillati</taxon>
        <taxon>Actinomycetota</taxon>
        <taxon>Actinomycetes</taxon>
        <taxon>Mycobacteriales</taxon>
        <taxon>Mycobacteriaceae</taxon>
        <taxon>Mycobacterium</taxon>
    </lineage>
</organism>
<dbReference type="Proteomes" id="UP001236585">
    <property type="component" value="Chromosome"/>
</dbReference>
<dbReference type="RefSeq" id="WP_285187519.1">
    <property type="nucleotide sequence ID" value="NZ_CP126981.1"/>
</dbReference>
<keyword evidence="2" id="KW-1133">Transmembrane helix</keyword>
<feature type="region of interest" description="Disordered" evidence="1">
    <location>
        <begin position="173"/>
        <end position="192"/>
    </location>
</feature>
<feature type="transmembrane region" description="Helical" evidence="2">
    <location>
        <begin position="20"/>
        <end position="42"/>
    </location>
</feature>
<gene>
    <name evidence="3" type="ORF">PT015_23015</name>
</gene>
<keyword evidence="2" id="KW-0812">Transmembrane</keyword>
<proteinExistence type="predicted"/>
<evidence type="ECO:0000256" key="1">
    <source>
        <dbReference type="SAM" id="MobiDB-lite"/>
    </source>
</evidence>
<name>A0ABY8W1K1_9MYCO</name>
<keyword evidence="4" id="KW-1185">Reference proteome</keyword>
<evidence type="ECO:0008006" key="5">
    <source>
        <dbReference type="Google" id="ProtNLM"/>
    </source>
</evidence>
<keyword evidence="2" id="KW-0472">Membrane</keyword>
<reference evidence="3 4" key="1">
    <citation type="journal article" date="2023" name="Microbiol. Resour. Announc.">
        <title>Complete Genome Sequence of Mycobacterium wuenschmanii, a novel Nontuberculous Mycobacterium Isolated from a captive population of Amazon Milk Frogs.</title>
        <authorList>
            <person name="Hicks J."/>
            <person name="Zeineldin M."/>
            <person name="Ward H."/>
            <person name="Wuenschmann A."/>
            <person name="Camp P."/>
            <person name="Farrell D."/>
            <person name="Lehman K."/>
            <person name="Thacker T."/>
            <person name="Cuthbert E."/>
        </authorList>
    </citation>
    <scope>NUCLEOTIDE SEQUENCE [LARGE SCALE GENOMIC DNA]</scope>
    <source>
        <strain evidence="3 4">Wuenschmanii</strain>
    </source>
</reference>
<protein>
    <recommendedName>
        <fullName evidence="5">Lipoprotein LppJ</fullName>
    </recommendedName>
</protein>
<evidence type="ECO:0000313" key="4">
    <source>
        <dbReference type="Proteomes" id="UP001236585"/>
    </source>
</evidence>
<dbReference type="PROSITE" id="PS51257">
    <property type="entry name" value="PROKAR_LIPOPROTEIN"/>
    <property type="match status" value="1"/>
</dbReference>
<evidence type="ECO:0000313" key="3">
    <source>
        <dbReference type="EMBL" id="WIM87669.1"/>
    </source>
</evidence>